<evidence type="ECO:0000313" key="1">
    <source>
        <dbReference type="EMBL" id="TFK71811.1"/>
    </source>
</evidence>
<organism evidence="1 2">
    <name type="scientific">Pluteus cervinus</name>
    <dbReference type="NCBI Taxonomy" id="181527"/>
    <lineage>
        <taxon>Eukaryota</taxon>
        <taxon>Fungi</taxon>
        <taxon>Dikarya</taxon>
        <taxon>Basidiomycota</taxon>
        <taxon>Agaricomycotina</taxon>
        <taxon>Agaricomycetes</taxon>
        <taxon>Agaricomycetidae</taxon>
        <taxon>Agaricales</taxon>
        <taxon>Pluteineae</taxon>
        <taxon>Pluteaceae</taxon>
        <taxon>Pluteus</taxon>
    </lineage>
</organism>
<sequence length="291" mass="31849">MAPATVASQLRSVQEEIGALRDALGNVQNRLADLTRQAIDERTSLLTQIEELQLENEQLQNDGRWLRTQNQDLEHKSEVKMPELDNALEARNAAVRRLRRCQRVVRDLLDERLEDQVQEGPAAVTTGSKKLPDEVVERMAREVLGDATPTGTTTSSSLRTADQRRRGRQSGRPVKLPTISQQGATGDHSGGNTSLSAVTQNTTDDVPAAAVIPQPVEAETERDRSKDANETTAIVGQAGPSGQETGSSQTEYTVVSGKPKFLPRPWGPTKWDELPVQLKSAGIDAEFKLDE</sequence>
<dbReference type="Proteomes" id="UP000308600">
    <property type="component" value="Unassembled WGS sequence"/>
</dbReference>
<reference evidence="1 2" key="1">
    <citation type="journal article" date="2019" name="Nat. Ecol. Evol.">
        <title>Megaphylogeny resolves global patterns of mushroom evolution.</title>
        <authorList>
            <person name="Varga T."/>
            <person name="Krizsan K."/>
            <person name="Foldi C."/>
            <person name="Dima B."/>
            <person name="Sanchez-Garcia M."/>
            <person name="Sanchez-Ramirez S."/>
            <person name="Szollosi G.J."/>
            <person name="Szarkandi J.G."/>
            <person name="Papp V."/>
            <person name="Albert L."/>
            <person name="Andreopoulos W."/>
            <person name="Angelini C."/>
            <person name="Antonin V."/>
            <person name="Barry K.W."/>
            <person name="Bougher N.L."/>
            <person name="Buchanan P."/>
            <person name="Buyck B."/>
            <person name="Bense V."/>
            <person name="Catcheside P."/>
            <person name="Chovatia M."/>
            <person name="Cooper J."/>
            <person name="Damon W."/>
            <person name="Desjardin D."/>
            <person name="Finy P."/>
            <person name="Geml J."/>
            <person name="Haridas S."/>
            <person name="Hughes K."/>
            <person name="Justo A."/>
            <person name="Karasinski D."/>
            <person name="Kautmanova I."/>
            <person name="Kiss B."/>
            <person name="Kocsube S."/>
            <person name="Kotiranta H."/>
            <person name="LaButti K.M."/>
            <person name="Lechner B.E."/>
            <person name="Liimatainen K."/>
            <person name="Lipzen A."/>
            <person name="Lukacs Z."/>
            <person name="Mihaltcheva S."/>
            <person name="Morgado L.N."/>
            <person name="Niskanen T."/>
            <person name="Noordeloos M.E."/>
            <person name="Ohm R.A."/>
            <person name="Ortiz-Santana B."/>
            <person name="Ovrebo C."/>
            <person name="Racz N."/>
            <person name="Riley R."/>
            <person name="Savchenko A."/>
            <person name="Shiryaev A."/>
            <person name="Soop K."/>
            <person name="Spirin V."/>
            <person name="Szebenyi C."/>
            <person name="Tomsovsky M."/>
            <person name="Tulloss R.E."/>
            <person name="Uehling J."/>
            <person name="Grigoriev I.V."/>
            <person name="Vagvolgyi C."/>
            <person name="Papp T."/>
            <person name="Martin F.M."/>
            <person name="Miettinen O."/>
            <person name="Hibbett D.S."/>
            <person name="Nagy L.G."/>
        </authorList>
    </citation>
    <scope>NUCLEOTIDE SEQUENCE [LARGE SCALE GENOMIC DNA]</scope>
    <source>
        <strain evidence="1 2">NL-1719</strain>
    </source>
</reference>
<proteinExistence type="predicted"/>
<name>A0ACD3B1Z7_9AGAR</name>
<keyword evidence="2" id="KW-1185">Reference proteome</keyword>
<accession>A0ACD3B1Z7</accession>
<dbReference type="EMBL" id="ML208293">
    <property type="protein sequence ID" value="TFK71811.1"/>
    <property type="molecule type" value="Genomic_DNA"/>
</dbReference>
<evidence type="ECO:0000313" key="2">
    <source>
        <dbReference type="Proteomes" id="UP000308600"/>
    </source>
</evidence>
<gene>
    <name evidence="1" type="ORF">BDN72DRAFT_409628</name>
</gene>
<protein>
    <submittedName>
        <fullName evidence="1">Uncharacterized protein</fullName>
    </submittedName>
</protein>